<keyword evidence="2" id="KW-0732">Signal</keyword>
<feature type="chain" id="PRO_5027119835" description="Peptidase M15C domain-containing protein" evidence="2">
    <location>
        <begin position="42"/>
        <end position="291"/>
    </location>
</feature>
<dbReference type="InterPro" id="IPR039561">
    <property type="entry name" value="Peptidase_M15C"/>
</dbReference>
<proteinExistence type="predicted"/>
<evidence type="ECO:0000313" key="5">
    <source>
        <dbReference type="Proteomes" id="UP000501648"/>
    </source>
</evidence>
<feature type="signal peptide" evidence="2">
    <location>
        <begin position="1"/>
        <end position="41"/>
    </location>
</feature>
<evidence type="ECO:0000313" key="4">
    <source>
        <dbReference type="EMBL" id="QJQ03889.1"/>
    </source>
</evidence>
<gene>
    <name evidence="4" type="ORF">C798_08925</name>
</gene>
<accession>A0A6M3ZYU8</accession>
<dbReference type="InterPro" id="IPR009045">
    <property type="entry name" value="Zn_M74/Hedgehog-like"/>
</dbReference>
<reference evidence="4 5" key="1">
    <citation type="journal article" date="2012" name="J. Bacteriol.">
        <title>Genome sequence of the pathogenic Herbaspirillum seropedicae strain Os34, isolated from rice roots.</title>
        <authorList>
            <person name="Ye W."/>
            <person name="Ye S."/>
            <person name="Liu J."/>
            <person name="Chang S."/>
            <person name="Chen M."/>
            <person name="Zhu B."/>
            <person name="Guo L."/>
            <person name="An Q."/>
        </authorList>
    </citation>
    <scope>NUCLEOTIDE SEQUENCE [LARGE SCALE GENOMIC DNA]</scope>
    <source>
        <strain evidence="4 5">Os34</strain>
    </source>
</reference>
<dbReference type="SUPFAM" id="SSF55166">
    <property type="entry name" value="Hedgehog/DD-peptidase"/>
    <property type="match status" value="1"/>
</dbReference>
<evidence type="ECO:0000256" key="1">
    <source>
        <dbReference type="SAM" id="MobiDB-lite"/>
    </source>
</evidence>
<feature type="domain" description="Peptidase M15C" evidence="3">
    <location>
        <begin position="146"/>
        <end position="228"/>
    </location>
</feature>
<dbReference type="GO" id="GO:0008233">
    <property type="term" value="F:peptidase activity"/>
    <property type="evidence" value="ECO:0007669"/>
    <property type="project" value="InterPro"/>
</dbReference>
<protein>
    <recommendedName>
        <fullName evidence="3">Peptidase M15C domain-containing protein</fullName>
    </recommendedName>
</protein>
<dbReference type="Pfam" id="PF13539">
    <property type="entry name" value="Peptidase_M15_4"/>
    <property type="match status" value="1"/>
</dbReference>
<feature type="region of interest" description="Disordered" evidence="1">
    <location>
        <begin position="123"/>
        <end position="144"/>
    </location>
</feature>
<organism evidence="4 5">
    <name type="scientific">Herbaspirillum rubrisubalbicans Os34</name>
    <dbReference type="NCBI Taxonomy" id="1235827"/>
    <lineage>
        <taxon>Bacteria</taxon>
        <taxon>Pseudomonadati</taxon>
        <taxon>Pseudomonadota</taxon>
        <taxon>Betaproteobacteria</taxon>
        <taxon>Burkholderiales</taxon>
        <taxon>Oxalobacteraceae</taxon>
        <taxon>Herbaspirillum</taxon>
    </lineage>
</organism>
<dbReference type="AlphaFoldDB" id="A0A6M3ZYU8"/>
<dbReference type="Proteomes" id="UP000501648">
    <property type="component" value="Chromosome"/>
</dbReference>
<dbReference type="Gene3D" id="3.30.1380.10">
    <property type="match status" value="1"/>
</dbReference>
<dbReference type="EMBL" id="CP008956">
    <property type="protein sequence ID" value="QJQ03889.1"/>
    <property type="molecule type" value="Genomic_DNA"/>
</dbReference>
<sequence>MPLHDHLPARLCAPRRRPAHALCPACCISILLAALPAAAHADITPLTPAQCSQLQARKVITAANPVPCTRLSTVSFDYTDFDGATRQGSVVVLDAVAPQVESLFGELLLRSFPLASARGLEQFDGDDQRSMQANNSSAFNGRPMTGGGGWSKHAYGAAIDINPQQNPYVSQAGSPTQQVLPPQGAAYLQRNPVQPGMAEDVVGVFYDHGFLVWGGHWKQPIDYQHFEIGSRGFITTLASLPKAQARAEFERYVAGYRQCIHRSAAPHAAASDDDAPEDITLREQCAARLRK</sequence>
<feature type="compositionally biased region" description="Polar residues" evidence="1">
    <location>
        <begin position="130"/>
        <end position="139"/>
    </location>
</feature>
<name>A0A6M3ZYU8_9BURK</name>
<evidence type="ECO:0000259" key="3">
    <source>
        <dbReference type="Pfam" id="PF13539"/>
    </source>
</evidence>
<evidence type="ECO:0000256" key="2">
    <source>
        <dbReference type="SAM" id="SignalP"/>
    </source>
</evidence>